<dbReference type="STRING" id="1618574.UT24_C0007G0068"/>
<name>A0A0G0MAR2_9BACT</name>
<dbReference type="AlphaFoldDB" id="A0A0G0MAR2"/>
<dbReference type="Gene3D" id="3.40.50.150">
    <property type="entry name" value="Vaccinia Virus protein VP39"/>
    <property type="match status" value="1"/>
</dbReference>
<evidence type="ECO:0000313" key="2">
    <source>
        <dbReference type="Proteomes" id="UP000033881"/>
    </source>
</evidence>
<dbReference type="InterPro" id="IPR029063">
    <property type="entry name" value="SAM-dependent_MTases_sf"/>
</dbReference>
<protein>
    <submittedName>
        <fullName evidence="1">Uncharacterized protein</fullName>
    </submittedName>
</protein>
<proteinExistence type="predicted"/>
<comment type="caution">
    <text evidence="1">The sequence shown here is derived from an EMBL/GenBank/DDBJ whole genome shotgun (WGS) entry which is preliminary data.</text>
</comment>
<gene>
    <name evidence="1" type="ORF">UT24_C0007G0068</name>
</gene>
<sequence>MKFNPRYCSHFPVLVKVLSVTKGTVLEVGMGPFSTPIMHWLCFDQGRKLISLDSNEEFIQLNRRFASEKHEIHLIKNWDDFDFNRKWDVVFVDNERKMRASVIKKIANNTNYVIIHDSEEYDYYHIDEIFPLFKYRYDYTKAVPNTTVLSNKKDLLWLKKND</sequence>
<organism evidence="1 2">
    <name type="scientific">Candidatus Woesebacteria bacterium GW2011_GWB1_39_12</name>
    <dbReference type="NCBI Taxonomy" id="1618574"/>
    <lineage>
        <taxon>Bacteria</taxon>
        <taxon>Candidatus Woeseibacteriota</taxon>
    </lineage>
</organism>
<accession>A0A0G0MAR2</accession>
<evidence type="ECO:0000313" key="1">
    <source>
        <dbReference type="EMBL" id="KKR01104.1"/>
    </source>
</evidence>
<dbReference type="Proteomes" id="UP000033881">
    <property type="component" value="Unassembled WGS sequence"/>
</dbReference>
<reference evidence="1 2" key="1">
    <citation type="journal article" date="2015" name="Nature">
        <title>rRNA introns, odd ribosomes, and small enigmatic genomes across a large radiation of phyla.</title>
        <authorList>
            <person name="Brown C.T."/>
            <person name="Hug L.A."/>
            <person name="Thomas B.C."/>
            <person name="Sharon I."/>
            <person name="Castelle C.J."/>
            <person name="Singh A."/>
            <person name="Wilkins M.J."/>
            <person name="Williams K.H."/>
            <person name="Banfield J.F."/>
        </authorList>
    </citation>
    <scope>NUCLEOTIDE SEQUENCE [LARGE SCALE GENOMIC DNA]</scope>
</reference>
<dbReference type="EMBL" id="LBWB01000007">
    <property type="protein sequence ID" value="KKR01104.1"/>
    <property type="molecule type" value="Genomic_DNA"/>
</dbReference>
<dbReference type="SUPFAM" id="SSF53335">
    <property type="entry name" value="S-adenosyl-L-methionine-dependent methyltransferases"/>
    <property type="match status" value="1"/>
</dbReference>